<gene>
    <name evidence="2" type="ORF">Pas1_09385</name>
</gene>
<dbReference type="RefSeq" id="WP_112295107.1">
    <property type="nucleotide sequence ID" value="NZ_CBCSBS010000002.1"/>
</dbReference>
<evidence type="ECO:0008006" key="4">
    <source>
        <dbReference type="Google" id="ProtNLM"/>
    </source>
</evidence>
<proteinExistence type="predicted"/>
<organism evidence="2 3">
    <name type="scientific">Polynucleobacter paneuropaeus</name>
    <dbReference type="NCBI Taxonomy" id="2527775"/>
    <lineage>
        <taxon>Bacteria</taxon>
        <taxon>Pseudomonadati</taxon>
        <taxon>Pseudomonadota</taxon>
        <taxon>Betaproteobacteria</taxon>
        <taxon>Burkholderiales</taxon>
        <taxon>Burkholderiaceae</taxon>
        <taxon>Polynucleobacter</taxon>
    </lineage>
</organism>
<feature type="signal peptide" evidence="1">
    <location>
        <begin position="1"/>
        <end position="17"/>
    </location>
</feature>
<feature type="chain" id="PRO_5016288012" description="Lipoprotein" evidence="1">
    <location>
        <begin position="18"/>
        <end position="103"/>
    </location>
</feature>
<evidence type="ECO:0000313" key="2">
    <source>
        <dbReference type="EMBL" id="AWW50574.1"/>
    </source>
</evidence>
<dbReference type="EMBL" id="CP030085">
    <property type="protein sequence ID" value="AWW50574.1"/>
    <property type="molecule type" value="Genomic_DNA"/>
</dbReference>
<keyword evidence="1" id="KW-0732">Signal</keyword>
<evidence type="ECO:0000313" key="3">
    <source>
        <dbReference type="Proteomes" id="UP000248592"/>
    </source>
</evidence>
<accession>A0A2Z4JUK9</accession>
<reference evidence="3" key="1">
    <citation type="submission" date="2018-06" db="EMBL/GenBank/DDBJ databases">
        <title>Description of a new Polynucleobacter species.</title>
        <authorList>
            <person name="Hahn M.W."/>
        </authorList>
    </citation>
    <scope>NUCLEOTIDE SEQUENCE [LARGE SCALE GENOMIC DNA]</scope>
    <source>
        <strain evidence="3">MG-25-Pas1-D2</strain>
    </source>
</reference>
<protein>
    <recommendedName>
        <fullName evidence="4">Lipoprotein</fullName>
    </recommendedName>
</protein>
<sequence>MKKLIILILVMALCSCAEPLKKEQATVTAQGDKYWTLDFFHFYKGKQTHTESFKFVNRRDCFDTLYQMQVDSKKQSFHSGAGICTKLFLEGQKRTQDDVLGYR</sequence>
<dbReference type="AlphaFoldDB" id="A0A2Z4JUK9"/>
<evidence type="ECO:0000256" key="1">
    <source>
        <dbReference type="SAM" id="SignalP"/>
    </source>
</evidence>
<dbReference type="PROSITE" id="PS51257">
    <property type="entry name" value="PROKAR_LIPOPROTEIN"/>
    <property type="match status" value="1"/>
</dbReference>
<name>A0A2Z4JUK9_9BURK</name>
<dbReference type="Proteomes" id="UP000248592">
    <property type="component" value="Chromosome"/>
</dbReference>